<dbReference type="Gene3D" id="3.40.190.10">
    <property type="entry name" value="Periplasmic binding protein-like II"/>
    <property type="match status" value="1"/>
</dbReference>
<evidence type="ECO:0000313" key="3">
    <source>
        <dbReference type="Proteomes" id="UP000008632"/>
    </source>
</evidence>
<accession>E6WV26</accession>
<dbReference type="eggNOG" id="COG0834">
    <property type="taxonomic scope" value="Bacteria"/>
</dbReference>
<sequence length="159" mass="17167">MRGLPASAALALFALAVTTGCGPYPRDSDDLSELAAKDAMRVGASDDPPWVRVAPDGSVSGPEAELVQRFAKAHGYRLEWKPGGHDALMLDLERARLHAVIGGHDPDSPWKPEVGWSRPLGLRASPDGPMPERRIALPPGQSAWHYAFDQYLVDHEGAQ</sequence>
<dbReference type="Proteomes" id="UP000008632">
    <property type="component" value="Chromosome"/>
</dbReference>
<keyword evidence="1" id="KW-0732">Signal</keyword>
<name>E6WV26_PSEUU</name>
<dbReference type="RefSeq" id="WP_013535852.1">
    <property type="nucleotide sequence ID" value="NC_014924.1"/>
</dbReference>
<dbReference type="HOGENOM" id="CLU_1658498_0_0_6"/>
<dbReference type="AlphaFoldDB" id="E6WV26"/>
<organism evidence="2 3">
    <name type="scientific">Pseudoxanthomonas suwonensis (strain 11-1)</name>
    <dbReference type="NCBI Taxonomy" id="743721"/>
    <lineage>
        <taxon>Bacteria</taxon>
        <taxon>Pseudomonadati</taxon>
        <taxon>Pseudomonadota</taxon>
        <taxon>Gammaproteobacteria</taxon>
        <taxon>Lysobacterales</taxon>
        <taxon>Lysobacteraceae</taxon>
        <taxon>Pseudoxanthomonas</taxon>
    </lineage>
</organism>
<dbReference type="KEGG" id="psu:Psesu_2190"/>
<reference evidence="2 3" key="1">
    <citation type="submission" date="2011-01" db="EMBL/GenBank/DDBJ databases">
        <title>Complete sequence of Pseudoxanthomonas suwonensis 11-1.</title>
        <authorList>
            <consortium name="US DOE Joint Genome Institute"/>
            <person name="Lucas S."/>
            <person name="Copeland A."/>
            <person name="Lapidus A."/>
            <person name="Cheng J.-F."/>
            <person name="Goodwin L."/>
            <person name="Pitluck S."/>
            <person name="Teshima H."/>
            <person name="Detter J.C."/>
            <person name="Han C."/>
            <person name="Tapia R."/>
            <person name="Land M."/>
            <person name="Hauser L."/>
            <person name="Kyrpides N."/>
            <person name="Ivanova N."/>
            <person name="Ovchinnikova G."/>
            <person name="Siebers A.K."/>
            <person name="Allgaier M."/>
            <person name="Thelen M.P."/>
            <person name="Hugenholtz P."/>
            <person name="Gladden J."/>
            <person name="Woyke T."/>
        </authorList>
    </citation>
    <scope>NUCLEOTIDE SEQUENCE [LARGE SCALE GENOMIC DNA]</scope>
    <source>
        <strain evidence="3">11-1</strain>
    </source>
</reference>
<dbReference type="STRING" id="743721.Psesu_2190"/>
<feature type="signal peptide" evidence="1">
    <location>
        <begin position="1"/>
        <end position="16"/>
    </location>
</feature>
<evidence type="ECO:0000313" key="2">
    <source>
        <dbReference type="EMBL" id="ADV28025.1"/>
    </source>
</evidence>
<dbReference type="SUPFAM" id="SSF53850">
    <property type="entry name" value="Periplasmic binding protein-like II"/>
    <property type="match status" value="1"/>
</dbReference>
<dbReference type="PROSITE" id="PS51257">
    <property type="entry name" value="PROKAR_LIPOPROTEIN"/>
    <property type="match status" value="1"/>
</dbReference>
<gene>
    <name evidence="2" type="ordered locus">Psesu_2190</name>
</gene>
<dbReference type="EMBL" id="CP002446">
    <property type="protein sequence ID" value="ADV28025.1"/>
    <property type="molecule type" value="Genomic_DNA"/>
</dbReference>
<evidence type="ECO:0000256" key="1">
    <source>
        <dbReference type="SAM" id="SignalP"/>
    </source>
</evidence>
<protein>
    <submittedName>
        <fullName evidence="2">Extracellular solute-binding protein, family 3</fullName>
    </submittedName>
</protein>
<feature type="chain" id="PRO_5003212471" evidence="1">
    <location>
        <begin position="17"/>
        <end position="159"/>
    </location>
</feature>
<keyword evidence="3" id="KW-1185">Reference proteome</keyword>
<proteinExistence type="predicted"/>